<gene>
    <name evidence="17" type="primary">LOC117640462</name>
</gene>
<evidence type="ECO:0000259" key="15">
    <source>
        <dbReference type="Pfam" id="PF15898"/>
    </source>
</evidence>
<dbReference type="OrthoDB" id="19014at2759"/>
<feature type="compositionally biased region" description="Basic and acidic residues" evidence="14">
    <location>
        <begin position="768"/>
        <end position="781"/>
    </location>
</feature>
<feature type="domain" description="cGMP-dependent protein kinase interacting" evidence="15">
    <location>
        <begin position="873"/>
        <end position="962"/>
    </location>
</feature>
<evidence type="ECO:0000256" key="9">
    <source>
        <dbReference type="ARBA" id="ARBA00059024"/>
    </source>
</evidence>
<feature type="region of interest" description="Disordered" evidence="14">
    <location>
        <begin position="305"/>
        <end position="494"/>
    </location>
</feature>
<dbReference type="PANTHER" id="PTHR24179">
    <property type="entry name" value="PROTEIN PHOSPHATASE 1 REGULATORY SUBUNIT 12"/>
    <property type="match status" value="1"/>
</dbReference>
<dbReference type="InterPro" id="IPR051226">
    <property type="entry name" value="PP1_Regulatory_Subunit"/>
</dbReference>
<evidence type="ECO:0000256" key="12">
    <source>
        <dbReference type="ARBA" id="ARBA00083252"/>
    </source>
</evidence>
<evidence type="ECO:0000256" key="6">
    <source>
        <dbReference type="ARBA" id="ARBA00023043"/>
    </source>
</evidence>
<evidence type="ECO:0000256" key="3">
    <source>
        <dbReference type="ARBA" id="ARBA00022490"/>
    </source>
</evidence>
<feature type="region of interest" description="Disordered" evidence="14">
    <location>
        <begin position="719"/>
        <end position="864"/>
    </location>
</feature>
<dbReference type="Pfam" id="PF12796">
    <property type="entry name" value="Ank_2"/>
    <property type="match status" value="2"/>
</dbReference>
<feature type="repeat" description="ANK" evidence="13">
    <location>
        <begin position="235"/>
        <end position="267"/>
    </location>
</feature>
<evidence type="ECO:0000256" key="11">
    <source>
        <dbReference type="ARBA" id="ARBA00072757"/>
    </source>
</evidence>
<comment type="subunit">
    <text evidence="10">PP1 comprises a catalytic subunit, PPP1CA, PPP1CB or PPP1CC, and one or several targeting or regulatory subunits. PPP1R12B mediates binding to myosin. Isoform 3 and isoform 4 bind PPP1R12A, but not isoform 1 of PPP1R12B itself. Binds IL16.</text>
</comment>
<dbReference type="Gene3D" id="6.10.140.390">
    <property type="match status" value="1"/>
</dbReference>
<dbReference type="GO" id="GO:0005737">
    <property type="term" value="C:cytoplasm"/>
    <property type="evidence" value="ECO:0007669"/>
    <property type="project" value="TreeGrafter"/>
</dbReference>
<evidence type="ECO:0000256" key="5">
    <source>
        <dbReference type="ARBA" id="ARBA00022737"/>
    </source>
</evidence>
<keyword evidence="3" id="KW-0963">Cytoplasm</keyword>
<evidence type="ECO:0000313" key="16">
    <source>
        <dbReference type="Proteomes" id="UP000515158"/>
    </source>
</evidence>
<dbReference type="PIRSF" id="PIRSF038141">
    <property type="entry name" value="PP1_12ABC_vert"/>
    <property type="match status" value="1"/>
</dbReference>
<dbReference type="Gene3D" id="6.10.250.1820">
    <property type="match status" value="1"/>
</dbReference>
<evidence type="ECO:0000256" key="14">
    <source>
        <dbReference type="SAM" id="MobiDB-lite"/>
    </source>
</evidence>
<dbReference type="InterPro" id="IPR036770">
    <property type="entry name" value="Ankyrin_rpt-contain_sf"/>
</dbReference>
<feature type="region of interest" description="Disordered" evidence="14">
    <location>
        <begin position="654"/>
        <end position="680"/>
    </location>
</feature>
<dbReference type="InterPro" id="IPR031775">
    <property type="entry name" value="PRKG1_interact"/>
</dbReference>
<evidence type="ECO:0000313" key="17">
    <source>
        <dbReference type="RefSeq" id="XP_034232866.1"/>
    </source>
</evidence>
<dbReference type="FunFam" id="1.25.40.20:FF:000007">
    <property type="entry name" value="Phosphatase 1 regulatory subunit 12A"/>
    <property type="match status" value="1"/>
</dbReference>
<keyword evidence="16" id="KW-1185">Reference proteome</keyword>
<dbReference type="RefSeq" id="XP_034232866.1">
    <property type="nucleotide sequence ID" value="XM_034376975.1"/>
</dbReference>
<dbReference type="GO" id="GO:0019901">
    <property type="term" value="F:protein kinase binding"/>
    <property type="evidence" value="ECO:0007669"/>
    <property type="project" value="InterPro"/>
</dbReference>
<feature type="compositionally biased region" description="Basic residues" evidence="14">
    <location>
        <begin position="792"/>
        <end position="801"/>
    </location>
</feature>
<dbReference type="InterPro" id="IPR017401">
    <property type="entry name" value="MYPT1/MYPT2/Mbs85"/>
</dbReference>
<keyword evidence="4" id="KW-0597">Phosphoprotein</keyword>
<dbReference type="SUPFAM" id="SSF48403">
    <property type="entry name" value="Ankyrin repeat"/>
    <property type="match status" value="1"/>
</dbReference>
<feature type="repeat" description="ANK" evidence="13">
    <location>
        <begin position="202"/>
        <end position="234"/>
    </location>
</feature>
<feature type="region of interest" description="Disordered" evidence="14">
    <location>
        <begin position="585"/>
        <end position="641"/>
    </location>
</feature>
<keyword evidence="6 13" id="KW-0040">ANK repeat</keyword>
<feature type="compositionally biased region" description="Polar residues" evidence="14">
    <location>
        <begin position="320"/>
        <end position="335"/>
    </location>
</feature>
<dbReference type="Proteomes" id="UP000515158">
    <property type="component" value="Unplaced"/>
</dbReference>
<dbReference type="GeneID" id="117640462"/>
<evidence type="ECO:0000256" key="7">
    <source>
        <dbReference type="ARBA" id="ARBA00023212"/>
    </source>
</evidence>
<feature type="compositionally biased region" description="Low complexity" evidence="14">
    <location>
        <begin position="842"/>
        <end position="861"/>
    </location>
</feature>
<protein>
    <recommendedName>
        <fullName evidence="11">Protein phosphatase 1 regulatory subunit 12B</fullName>
    </recommendedName>
    <alternativeName>
        <fullName evidence="12">Myosin phosphatase-targeting subunit 2</fullName>
    </alternativeName>
</protein>
<keyword evidence="5" id="KW-0677">Repeat</keyword>
<evidence type="ECO:0000256" key="2">
    <source>
        <dbReference type="ARBA" id="ARBA00022473"/>
    </source>
</evidence>
<dbReference type="Gene3D" id="1.25.40.20">
    <property type="entry name" value="Ankyrin repeat-containing domain"/>
    <property type="match status" value="2"/>
</dbReference>
<dbReference type="GO" id="GO:0019208">
    <property type="term" value="F:phosphatase regulator activity"/>
    <property type="evidence" value="ECO:0007669"/>
    <property type="project" value="InterPro"/>
</dbReference>
<keyword evidence="7" id="KW-0206">Cytoskeleton</keyword>
<keyword evidence="2" id="KW-0217">Developmental protein</keyword>
<dbReference type="CDD" id="cd21930">
    <property type="entry name" value="IPD_PPP1R12"/>
    <property type="match status" value="1"/>
</dbReference>
<name>A0A6P8Y9P1_THRPL</name>
<feature type="compositionally biased region" description="Acidic residues" evidence="14">
    <location>
        <begin position="375"/>
        <end position="396"/>
    </location>
</feature>
<evidence type="ECO:0000256" key="4">
    <source>
        <dbReference type="ARBA" id="ARBA00022553"/>
    </source>
</evidence>
<feature type="repeat" description="ANK" evidence="13">
    <location>
        <begin position="76"/>
        <end position="108"/>
    </location>
</feature>
<feature type="compositionally biased region" description="Basic and acidic residues" evidence="14">
    <location>
        <begin position="400"/>
        <end position="413"/>
    </location>
</feature>
<dbReference type="PANTHER" id="PTHR24179:SF21">
    <property type="entry name" value="MYOSIN BINDING SUBUNIT, ISOFORM O"/>
    <property type="match status" value="1"/>
</dbReference>
<comment type="similarity">
    <text evidence="8">Belongs to the NRARP family.</text>
</comment>
<dbReference type="SMART" id="SM00248">
    <property type="entry name" value="ANK"/>
    <property type="match status" value="5"/>
</dbReference>
<evidence type="ECO:0000256" key="1">
    <source>
        <dbReference type="ARBA" id="ARBA00004245"/>
    </source>
</evidence>
<dbReference type="PROSITE" id="PS50088">
    <property type="entry name" value="ANK_REPEAT"/>
    <property type="match status" value="4"/>
</dbReference>
<feature type="compositionally biased region" description="Low complexity" evidence="14">
    <location>
        <begin position="614"/>
        <end position="640"/>
    </location>
</feature>
<dbReference type="GO" id="GO:0007165">
    <property type="term" value="P:signal transduction"/>
    <property type="evidence" value="ECO:0007669"/>
    <property type="project" value="InterPro"/>
</dbReference>
<evidence type="ECO:0000256" key="8">
    <source>
        <dbReference type="ARBA" id="ARBA00038386"/>
    </source>
</evidence>
<dbReference type="Pfam" id="PF15898">
    <property type="entry name" value="PRKG1_interact"/>
    <property type="match status" value="1"/>
</dbReference>
<feature type="repeat" description="ANK" evidence="13">
    <location>
        <begin position="109"/>
        <end position="141"/>
    </location>
</feature>
<comment type="function">
    <text evidence="9">Regulates myosin phosphatase activity. Augments Ca(2+) sensitivity of the contractile apparatus.</text>
</comment>
<comment type="subcellular location">
    <subcellularLocation>
        <location evidence="1">Cytoplasm</location>
        <location evidence="1">Cytoskeleton</location>
    </subcellularLocation>
</comment>
<accession>A0A6P8Y9P1</accession>
<feature type="compositionally biased region" description="Basic and acidic residues" evidence="14">
    <location>
        <begin position="914"/>
        <end position="924"/>
    </location>
</feature>
<feature type="compositionally biased region" description="Basic and acidic residues" evidence="14">
    <location>
        <begin position="336"/>
        <end position="348"/>
    </location>
</feature>
<dbReference type="InterPro" id="IPR002110">
    <property type="entry name" value="Ankyrin_rpt"/>
</dbReference>
<dbReference type="GO" id="GO:0005856">
    <property type="term" value="C:cytoskeleton"/>
    <property type="evidence" value="ECO:0007669"/>
    <property type="project" value="UniProtKB-SubCell"/>
</dbReference>
<reference evidence="17" key="1">
    <citation type="submission" date="2025-08" db="UniProtKB">
        <authorList>
            <consortium name="RefSeq"/>
        </authorList>
    </citation>
    <scope>IDENTIFICATION</scope>
    <source>
        <tissue evidence="17">Total insect</tissue>
    </source>
</reference>
<proteinExistence type="inferred from homology"/>
<dbReference type="CTD" id="49070"/>
<feature type="region of interest" description="Disordered" evidence="14">
    <location>
        <begin position="895"/>
        <end position="924"/>
    </location>
</feature>
<feature type="compositionally biased region" description="Basic and acidic residues" evidence="14">
    <location>
        <begin position="654"/>
        <end position="663"/>
    </location>
</feature>
<evidence type="ECO:0000256" key="10">
    <source>
        <dbReference type="ARBA" id="ARBA00065548"/>
    </source>
</evidence>
<feature type="compositionally biased region" description="Basic and acidic residues" evidence="14">
    <location>
        <begin position="359"/>
        <end position="374"/>
    </location>
</feature>
<sequence>MSIETRSSSALFKRAEQLKRWEESETNREDTVLKTKTRKIKFSAGCVFLAACASGDKEEVVRLVEKGADIDTANVDGLTALHQACIDDNLDMVEFLVQHGADVNRGDNEGWTPLHATASCGFISIAKYLIEHGANVAAVNNDGELPLDIAESDEMEELLQQHVIAKEIDCEEARGEEERMMMMDAKEWINSGEIDDVPHPKTGASALHVAAAKGYIKVISVLLQGKIDINAQDCDGWTPLHAAAHWGQKEACEMLVEHFCDMDIKNYVGQTAFDVADLDMVRTLEELKKKQATLQQDNGDINAIINRKAAANTPKRRSSVTRMSGSDKSSLINKDTSSERQVLDRTISEEEGPPGSKVKKVEVKIGKEDSKEESQVDEDETSSESDSEIDSTDSDSSDSSFDKFEEGLEEKKNQVNRIGDGPTNPAPSAPPKLAQGENETPWRRPGSVRGRSEQNHYQIQPPPRNFTLRLGDKDDNSDTAPAGGRGSADNQDVVLRVRRTQSFIEDDKFYRRYLELHARINGSCPSLPSSQSVSALPIRSASLREKYFPSRRGSADENKASPTKTASAAVVSAVAAATAPATAASLMPPPADPANRASQSTTINSVPPVRSGPKDSSSSGSPTTTPTTPTTPGGSKLSPGNIFKNFFKSFVPPVRDEESETQRKAHAKRVRETRRSTQGVTLEEIKSAEQLVKKKQQQQLHQATQQLNNDQFLLEDARNRSSMPEAPTAYIRRPSGGSVGRPTSAPSTGPEPASAETTVTLPLRRQLKPPEDKEQDKENDSRNAQATQAVIARRKRPKRRSTGVVHVDLDEIDPERQEINQGEGDESTTNHIESGADRSGRSSRLGSTSSAGGDSASVSRAVTPARSENGEIDYKKLYEESLAENDRLREKLKKTEEEKALADNSVPSKSSLSELEKRERRAMERKLSEMEEELKQLQKLKMENERLRSENRALTRVVTKLTSSANARI</sequence>
<evidence type="ECO:0000256" key="13">
    <source>
        <dbReference type="PROSITE-ProRule" id="PRU00023"/>
    </source>
</evidence>
<dbReference type="FunFam" id="1.25.40.20:FF:000004">
    <property type="entry name" value="Phosphatase 1 regulatory subunit 12A"/>
    <property type="match status" value="1"/>
</dbReference>
<dbReference type="PROSITE" id="PS50297">
    <property type="entry name" value="ANK_REP_REGION"/>
    <property type="match status" value="4"/>
</dbReference>
<dbReference type="AlphaFoldDB" id="A0A6P8Y9P1"/>
<feature type="compositionally biased region" description="Polar residues" evidence="14">
    <location>
        <begin position="596"/>
        <end position="605"/>
    </location>
</feature>
<organism evidence="17">
    <name type="scientific">Thrips palmi</name>
    <name type="common">Melon thrips</name>
    <dbReference type="NCBI Taxonomy" id="161013"/>
    <lineage>
        <taxon>Eukaryota</taxon>
        <taxon>Metazoa</taxon>
        <taxon>Ecdysozoa</taxon>
        <taxon>Arthropoda</taxon>
        <taxon>Hexapoda</taxon>
        <taxon>Insecta</taxon>
        <taxon>Pterygota</taxon>
        <taxon>Neoptera</taxon>
        <taxon>Paraneoptera</taxon>
        <taxon>Thysanoptera</taxon>
        <taxon>Terebrantia</taxon>
        <taxon>Thripoidea</taxon>
        <taxon>Thripidae</taxon>
        <taxon>Thrips</taxon>
    </lineage>
</organism>
<dbReference type="GO" id="GO:0004857">
    <property type="term" value="F:enzyme inhibitor activity"/>
    <property type="evidence" value="ECO:0007669"/>
    <property type="project" value="TreeGrafter"/>
</dbReference>